<dbReference type="EMBL" id="FMXM01000027">
    <property type="protein sequence ID" value="SDA97787.1"/>
    <property type="molecule type" value="Genomic_DNA"/>
</dbReference>
<evidence type="ECO:0000313" key="1">
    <source>
        <dbReference type="EMBL" id="SDA97787.1"/>
    </source>
</evidence>
<evidence type="ECO:0000313" key="2">
    <source>
        <dbReference type="Proteomes" id="UP000198588"/>
    </source>
</evidence>
<proteinExistence type="predicted"/>
<protein>
    <submittedName>
        <fullName evidence="1">Uncharacterized protein</fullName>
    </submittedName>
</protein>
<organism evidence="1 2">
    <name type="scientific">Mesorhizobium qingshengii</name>
    <dbReference type="NCBI Taxonomy" id="1165689"/>
    <lineage>
        <taxon>Bacteria</taxon>
        <taxon>Pseudomonadati</taxon>
        <taxon>Pseudomonadota</taxon>
        <taxon>Alphaproteobacteria</taxon>
        <taxon>Hyphomicrobiales</taxon>
        <taxon>Phyllobacteriaceae</taxon>
        <taxon>Mesorhizobium</taxon>
    </lineage>
</organism>
<reference evidence="1 2" key="1">
    <citation type="submission" date="2016-10" db="EMBL/GenBank/DDBJ databases">
        <authorList>
            <person name="de Groot N.N."/>
        </authorList>
    </citation>
    <scope>NUCLEOTIDE SEQUENCE [LARGE SCALE GENOMIC DNA]</scope>
    <source>
        <strain evidence="1 2">CGMCC 1.12097</strain>
    </source>
</reference>
<accession>A0A1G5ZT86</accession>
<gene>
    <name evidence="1" type="ORF">SAMN02927914_05976</name>
</gene>
<dbReference type="Proteomes" id="UP000198588">
    <property type="component" value="Unassembled WGS sequence"/>
</dbReference>
<dbReference type="AlphaFoldDB" id="A0A1G5ZT86"/>
<name>A0A1G5ZT86_9HYPH</name>
<sequence length="225" mass="23867">MERCEGSGGARANTRKSSISDRSACQRFCAAESRAFGANGLGRERSGGQRPQQLGLRLGQIDPVGPILRLKDHNLPIVIRRDIRPGSVVSIVKAGGLLPTASRQRPAMAMNGEPLSVKRCFALGYLVPVNSKNPDAGTRQRLLFPNCRPSERKLNTGPLFGPLGGNPNVIDASSIVSSAARITGPGSLIRMSSARGKSSSVWWVGILSASDAIIRQYSAQATCCS</sequence>